<evidence type="ECO:0000256" key="7">
    <source>
        <dbReference type="ARBA" id="ARBA00023054"/>
    </source>
</evidence>
<name>A0AAV3AVZ9_PYXAD</name>
<feature type="region of interest" description="Disordered" evidence="12">
    <location>
        <begin position="521"/>
        <end position="707"/>
    </location>
</feature>
<organism evidence="14 15">
    <name type="scientific">Pyxicephalus adspersus</name>
    <name type="common">African bullfrog</name>
    <dbReference type="NCBI Taxonomy" id="30357"/>
    <lineage>
        <taxon>Eukaryota</taxon>
        <taxon>Metazoa</taxon>
        <taxon>Chordata</taxon>
        <taxon>Craniata</taxon>
        <taxon>Vertebrata</taxon>
        <taxon>Euteleostomi</taxon>
        <taxon>Amphibia</taxon>
        <taxon>Batrachia</taxon>
        <taxon>Anura</taxon>
        <taxon>Neobatrachia</taxon>
        <taxon>Ranoidea</taxon>
        <taxon>Pyxicephalidae</taxon>
        <taxon>Pyxicephalinae</taxon>
        <taxon>Pyxicephalus</taxon>
    </lineage>
</organism>
<evidence type="ECO:0000313" key="14">
    <source>
        <dbReference type="EMBL" id="DBA26955.1"/>
    </source>
</evidence>
<dbReference type="FunFam" id="2.60.200.20:FF:000018">
    <property type="entry name" value="Centrosomal protein of 170 kDa"/>
    <property type="match status" value="1"/>
</dbReference>
<evidence type="ECO:0000256" key="8">
    <source>
        <dbReference type="ARBA" id="ARBA00023212"/>
    </source>
</evidence>
<keyword evidence="5" id="KW-0597">Phosphoprotein</keyword>
<evidence type="ECO:0000256" key="6">
    <source>
        <dbReference type="ARBA" id="ARBA00022701"/>
    </source>
</evidence>
<dbReference type="InterPro" id="IPR008984">
    <property type="entry name" value="SMAD_FHA_dom_sf"/>
</dbReference>
<dbReference type="InterPro" id="IPR029300">
    <property type="entry name" value="CEP170_C"/>
</dbReference>
<keyword evidence="6" id="KW-0493">Microtubule</keyword>
<dbReference type="Pfam" id="PF15308">
    <property type="entry name" value="CEP170_C"/>
    <property type="match status" value="1"/>
</dbReference>
<dbReference type="PANTHER" id="PTHR15715:SF17">
    <property type="entry name" value="CENTROSOMAL PROTEIN OF 170 KDA"/>
    <property type="match status" value="1"/>
</dbReference>
<gene>
    <name evidence="14" type="ORF">GDO54_011143</name>
</gene>
<feature type="compositionally biased region" description="Basic and acidic residues" evidence="12">
    <location>
        <begin position="1362"/>
        <end position="1372"/>
    </location>
</feature>
<comment type="function">
    <text evidence="9">Plays a role in microtubule organization. Required for centriole subdistal appendage assembly.</text>
</comment>
<comment type="similarity">
    <text evidence="3">Belongs to the CEP170 family.</text>
</comment>
<evidence type="ECO:0000259" key="13">
    <source>
        <dbReference type="PROSITE" id="PS50006"/>
    </source>
</evidence>
<feature type="compositionally biased region" description="Polar residues" evidence="12">
    <location>
        <begin position="583"/>
        <end position="606"/>
    </location>
</feature>
<comment type="subcellular location">
    <subcellularLocation>
        <location evidence="1">Cytoplasm</location>
        <location evidence="1">Cytoskeleton</location>
        <location evidence="1">Microtubule organizing center</location>
        <location evidence="1">Centrosome</location>
        <location evidence="1">Centriole</location>
    </subcellularLocation>
    <subcellularLocation>
        <location evidence="2">Cytoplasm</location>
        <location evidence="2">Cytoskeleton</location>
        <location evidence="2">Spindle</location>
    </subcellularLocation>
</comment>
<evidence type="ECO:0000256" key="9">
    <source>
        <dbReference type="ARBA" id="ARBA00053332"/>
    </source>
</evidence>
<feature type="region of interest" description="Disordered" evidence="12">
    <location>
        <begin position="1348"/>
        <end position="1375"/>
    </location>
</feature>
<evidence type="ECO:0000256" key="3">
    <source>
        <dbReference type="ARBA" id="ARBA00010436"/>
    </source>
</evidence>
<feature type="region of interest" description="Disordered" evidence="12">
    <location>
        <begin position="1046"/>
        <end position="1220"/>
    </location>
</feature>
<keyword evidence="15" id="KW-1185">Reference proteome</keyword>
<dbReference type="GO" id="GO:0005874">
    <property type="term" value="C:microtubule"/>
    <property type="evidence" value="ECO:0007669"/>
    <property type="project" value="UniProtKB-KW"/>
</dbReference>
<feature type="region of interest" description="Disordered" evidence="12">
    <location>
        <begin position="174"/>
        <end position="209"/>
    </location>
</feature>
<evidence type="ECO:0000256" key="12">
    <source>
        <dbReference type="SAM" id="MobiDB-lite"/>
    </source>
</evidence>
<reference evidence="14" key="1">
    <citation type="thesis" date="2020" institute="ProQuest LLC" country="789 East Eisenhower Parkway, Ann Arbor, MI, USA">
        <title>Comparative Genomics and Chromosome Evolution.</title>
        <authorList>
            <person name="Mudd A.B."/>
        </authorList>
    </citation>
    <scope>NUCLEOTIDE SEQUENCE</scope>
    <source>
        <strain evidence="14">1538</strain>
        <tissue evidence="14">Blood</tissue>
    </source>
</reference>
<feature type="region of interest" description="Disordered" evidence="12">
    <location>
        <begin position="884"/>
        <end position="1010"/>
    </location>
</feature>
<dbReference type="GO" id="GO:0005819">
    <property type="term" value="C:spindle"/>
    <property type="evidence" value="ECO:0007669"/>
    <property type="project" value="UniProtKB-SubCell"/>
</dbReference>
<feature type="compositionally biased region" description="Low complexity" evidence="12">
    <location>
        <begin position="614"/>
        <end position="628"/>
    </location>
</feature>
<dbReference type="Pfam" id="PF00498">
    <property type="entry name" value="FHA"/>
    <property type="match status" value="1"/>
</dbReference>
<feature type="compositionally biased region" description="Low complexity" evidence="12">
    <location>
        <begin position="943"/>
        <end position="958"/>
    </location>
</feature>
<dbReference type="EMBL" id="DYDO01000004">
    <property type="protein sequence ID" value="DBA26954.1"/>
    <property type="molecule type" value="Genomic_DNA"/>
</dbReference>
<feature type="compositionally biased region" description="Basic and acidic residues" evidence="12">
    <location>
        <begin position="1546"/>
        <end position="1556"/>
    </location>
</feature>
<evidence type="ECO:0000256" key="11">
    <source>
        <dbReference type="ARBA" id="ARBA00070079"/>
    </source>
</evidence>
<dbReference type="GO" id="GO:0005814">
    <property type="term" value="C:centriole"/>
    <property type="evidence" value="ECO:0007669"/>
    <property type="project" value="UniProtKB-SubCell"/>
</dbReference>
<feature type="region of interest" description="Disordered" evidence="12">
    <location>
        <begin position="396"/>
        <end position="416"/>
    </location>
</feature>
<evidence type="ECO:0000313" key="15">
    <source>
        <dbReference type="Proteomes" id="UP001181693"/>
    </source>
</evidence>
<dbReference type="PROSITE" id="PS50006">
    <property type="entry name" value="FHA_DOMAIN"/>
    <property type="match status" value="1"/>
</dbReference>
<feature type="compositionally biased region" description="Polar residues" evidence="12">
    <location>
        <begin position="813"/>
        <end position="823"/>
    </location>
</feature>
<evidence type="ECO:0000256" key="2">
    <source>
        <dbReference type="ARBA" id="ARBA00004186"/>
    </source>
</evidence>
<feature type="compositionally biased region" description="Basic and acidic residues" evidence="12">
    <location>
        <begin position="959"/>
        <end position="982"/>
    </location>
</feature>
<keyword evidence="7" id="KW-0175">Coiled coil</keyword>
<feature type="compositionally biased region" description="Polar residues" evidence="12">
    <location>
        <begin position="787"/>
        <end position="797"/>
    </location>
</feature>
<feature type="region of interest" description="Disordered" evidence="12">
    <location>
        <begin position="1515"/>
        <end position="1556"/>
    </location>
</feature>
<feature type="compositionally biased region" description="Basic and acidic residues" evidence="12">
    <location>
        <begin position="696"/>
        <end position="707"/>
    </location>
</feature>
<proteinExistence type="inferred from homology"/>
<feature type="compositionally biased region" description="Basic and acidic residues" evidence="12">
    <location>
        <begin position="884"/>
        <end position="894"/>
    </location>
</feature>
<dbReference type="SUPFAM" id="SSF49879">
    <property type="entry name" value="SMAD/FHA domain"/>
    <property type="match status" value="1"/>
</dbReference>
<keyword evidence="8" id="KW-0206">Cytoskeleton</keyword>
<feature type="compositionally biased region" description="Basic and acidic residues" evidence="12">
    <location>
        <begin position="537"/>
        <end position="562"/>
    </location>
</feature>
<feature type="domain" description="FHA" evidence="13">
    <location>
        <begin position="23"/>
        <end position="73"/>
    </location>
</feature>
<comment type="caution">
    <text evidence="14">The sequence shown here is derived from an EMBL/GenBank/DDBJ whole genome shotgun (WGS) entry which is preliminary data.</text>
</comment>
<feature type="compositionally biased region" description="Low complexity" evidence="12">
    <location>
        <begin position="1090"/>
        <end position="1101"/>
    </location>
</feature>
<evidence type="ECO:0000256" key="5">
    <source>
        <dbReference type="ARBA" id="ARBA00022553"/>
    </source>
</evidence>
<dbReference type="Gene3D" id="2.60.200.20">
    <property type="match status" value="1"/>
</dbReference>
<sequence length="1556" mass="171331">MSLTSWFLVSSGGTRHRLPREMIFVGRDDCELMLQSRSVDKQHAVINYEASADEHLVKDLGSLNGTFVNDVRIPEQTYITLKLEDKLRFGYDTNLFTVVRGEMKVPEEALKHEKFTSQLQFSQKQIDTEGSKCKSTDTKPSVSTEVHHKALDALKSEEKLTDLSAVHRGTPLYGQPSWWGDEDSAGNVNNQESKEGKPLDAGATGCSKDAKKSTQQVTAFKEENANSFIREPSYFEIPSKELQQKIESAENATYEIPAQDSQCPQVSGAGHASFTIEFDETSPGKVTIKDHITKFTDHRQKSKKTLSAGDKELAGLHTEMIAAESKVADWLAQNNPPRLLKEAAEEDSKSIKSDVPVYLKRLQGNKHEDGTQSDYENSAPPKHINKITKLQEFRKQGHTEQRKLEQKIQTGEKHQDTSNQTAFLIEFFDDDHPRKRRSYSFSLNTSTAGPEAPYPIPQSRIDKVKAASVDPKGMCLGLQSASSSHRVIHSTQHAKLLLKQKSEEPCTSLLVSQNVLLRSSGSLGHRQASKRNTSDGAELHSVEKDHKSSHHSEKANSKDDAKGPCVTDTSQSHSSSKKRWASQWASLASNHVGQDNGQSESNNSPPAENDADMSESGLSIKSSGSATSVTCASDRKRRSLPKLPKEEASSQVSSSKQTHRSDIGEKQDTELQEKESHVRLGKKDKLYDSNGKARTKKDNSTECSMDKTRTLTDYSCLGFDAKKDALLAARKQAVYKAHQEQAKEQLSSARVFHKPPVVQPIDSSSPNAYKLQQPAETPQKKGGQKSEAASNNTSGKSAETDRKETFKPLVRQGSFTIDKPSSNVPIELIPHINKQPVLSPTFPFTSMSNVRERSDSVDTDSSMDTTLLLKDTEAVMAFLEAKLRDDSKTDDDPKTPSYTQENSISPESDVDTASTISFVANDADKKCPQKRKTLSSLHKDKSSTSSPSKEPLSSSVSISRERTERKSKTHVREPGSRSDIQKVLRTSARNRPPSLDLTDDDQTSSLPCSTVSDILSSDQETYSGRSHSKSQFASVDDKFTAIKTSAANKPVTLPRPRPTRTSLLRRSRLGEASDTEIGDTDRASVASEVSTTSSTSKQTSTRKPLSRLDLLAQPRRTRLGSLSARSDSEATITRGSGSSRTSEYAVRNSAKMSPTTDGRSSPRARANSISRLSDAKTKVVPSAHGSLAGNTRWRRVPPEYASTSEDEFGSNRNAAKPTRLRTSSAVKIQKSQVSGNSPIKTPSAALNMSSFKHKAKEQEDYIRDWTAHREEIARISQDLALIAREINDVAGEIDSVTSSGTAPSTTVSTAATTPGSAIDTREEVGSLHEDVQLVDRVFDESLNFRKIPPSNASRSEASLRGGDAKPQPKEVSEPPLITRRKTWSRDEVMGDSLLLSSVFQFSRKIRQTIDKTANKIRILFKDKERNWDEIEKKLRSESEIPILKTSCVEILSILQELKRIENQLQVINAMIDPDGTLDALNMLGFGSPLPSTHSNSKHSLLHAINLSALAHAESRSSRSNVKAVSSDADGAQSSPDFSLHFNRFNPDGKEDSTSQE</sequence>
<feature type="compositionally biased region" description="Low complexity" evidence="12">
    <location>
        <begin position="1133"/>
        <end position="1142"/>
    </location>
</feature>
<feature type="compositionally biased region" description="Polar residues" evidence="12">
    <location>
        <begin position="898"/>
        <end position="918"/>
    </location>
</feature>
<keyword evidence="4" id="KW-0963">Cytoplasm</keyword>
<feature type="region of interest" description="Disordered" evidence="12">
    <location>
        <begin position="1295"/>
        <end position="1316"/>
    </location>
</feature>
<dbReference type="PANTHER" id="PTHR15715">
    <property type="entry name" value="CENTROSOMAL PROTEIN OF 170 KDA"/>
    <property type="match status" value="1"/>
</dbReference>
<feature type="region of interest" description="Disordered" evidence="12">
    <location>
        <begin position="744"/>
        <end position="823"/>
    </location>
</feature>
<dbReference type="InterPro" id="IPR051176">
    <property type="entry name" value="Cent_Immune-Sig_Mod"/>
</dbReference>
<comment type="subunit">
    <text evidence="10">Interacts with CCDC68 and CCDC120; leading to recruitment to centrosomes. Interacts with PLK1. Interacts with NIN. Interacts with FHDC1. Interacts with CCDC61. Interacts with TBK1; efficient complex formation may be dependent on the presence of CCDC61.</text>
</comment>
<evidence type="ECO:0000256" key="4">
    <source>
        <dbReference type="ARBA" id="ARBA00022490"/>
    </source>
</evidence>
<protein>
    <recommendedName>
        <fullName evidence="11">Centrosomal protein of 170 kDa</fullName>
    </recommendedName>
</protein>
<dbReference type="EMBL" id="DYDO01000004">
    <property type="protein sequence ID" value="DBA26955.1"/>
    <property type="molecule type" value="Genomic_DNA"/>
</dbReference>
<feature type="compositionally biased region" description="Polar residues" evidence="12">
    <location>
        <begin position="1150"/>
        <end position="1159"/>
    </location>
</feature>
<accession>A0AAV3AVZ9</accession>
<evidence type="ECO:0000256" key="1">
    <source>
        <dbReference type="ARBA" id="ARBA00004114"/>
    </source>
</evidence>
<dbReference type="CDD" id="cd22724">
    <property type="entry name" value="FHA_Cep170A"/>
    <property type="match status" value="1"/>
</dbReference>
<dbReference type="SMART" id="SM00240">
    <property type="entry name" value="FHA"/>
    <property type="match status" value="1"/>
</dbReference>
<feature type="compositionally biased region" description="Basic and acidic residues" evidence="12">
    <location>
        <begin position="659"/>
        <end position="687"/>
    </location>
</feature>
<dbReference type="Proteomes" id="UP001181693">
    <property type="component" value="Unassembled WGS sequence"/>
</dbReference>
<evidence type="ECO:0000256" key="10">
    <source>
        <dbReference type="ARBA" id="ARBA00065884"/>
    </source>
</evidence>
<dbReference type="InterPro" id="IPR000253">
    <property type="entry name" value="FHA_dom"/>
</dbReference>